<evidence type="ECO:0000256" key="1">
    <source>
        <dbReference type="SAM" id="MobiDB-lite"/>
    </source>
</evidence>
<sequence>MGDTHLPTAMPPPRSGFKSAQVHYGRNEGQHGPGRRGQKDRGTMGRGSAGCRTVASVFALAALLAIPPAAAQAPTPFGPGLPSPGVTGPVLPPPAAEGEADLTLSAVFVGANGPIRSGLTWRVYGENGDGTRPAIVARSNDPAPTFKLAAGAYVATVTYGYASASKRITMAGTANTDQLRVAAGALKLSGAVGDQKIPGNQLGFSVYVPIGTNSEGRLVRSGIKAGEIVRLPEGTYHVVSSYGDSNAIQRADLRVENGKVTDATMNHRAATVTLKLVAAPGSEAFAGTAFSVLTPGGDTIREAIGAFPSVTLAEGDYVLIARHDGQVFTREFKVESGMDRDIEVVAKGS</sequence>
<proteinExistence type="predicted"/>
<name>A0A2N9AS08_METEX</name>
<accession>A0A2N9AS08</accession>
<evidence type="ECO:0000313" key="3">
    <source>
        <dbReference type="Proteomes" id="UP000233769"/>
    </source>
</evidence>
<reference evidence="3" key="1">
    <citation type="submission" date="2017-10" db="EMBL/GenBank/DDBJ databases">
        <authorList>
            <person name="Regsiter A."/>
            <person name="William W."/>
        </authorList>
    </citation>
    <scope>NUCLEOTIDE SEQUENCE [LARGE SCALE GENOMIC DNA]</scope>
</reference>
<feature type="region of interest" description="Disordered" evidence="1">
    <location>
        <begin position="1"/>
        <end position="48"/>
    </location>
</feature>
<dbReference type="EMBL" id="LT962688">
    <property type="protein sequence ID" value="SOR30157.1"/>
    <property type="molecule type" value="Genomic_DNA"/>
</dbReference>
<evidence type="ECO:0000313" key="2">
    <source>
        <dbReference type="EMBL" id="SOR30157.1"/>
    </source>
</evidence>
<protein>
    <submittedName>
        <fullName evidence="2">Uncharacterized protein</fullName>
    </submittedName>
</protein>
<dbReference type="Proteomes" id="UP000233769">
    <property type="component" value="Chromosome tk0001"/>
</dbReference>
<dbReference type="AlphaFoldDB" id="A0A2N9AS08"/>
<organism evidence="2 3">
    <name type="scientific">Methylorubrum extorquens</name>
    <name type="common">Methylobacterium dichloromethanicum</name>
    <name type="synonym">Methylobacterium extorquens</name>
    <dbReference type="NCBI Taxonomy" id="408"/>
    <lineage>
        <taxon>Bacteria</taxon>
        <taxon>Pseudomonadati</taxon>
        <taxon>Pseudomonadota</taxon>
        <taxon>Alphaproteobacteria</taxon>
        <taxon>Hyphomicrobiales</taxon>
        <taxon>Methylobacteriaceae</taxon>
        <taxon>Methylorubrum</taxon>
    </lineage>
</organism>
<gene>
    <name evidence="2" type="ORF">TK0001_3555</name>
</gene>